<evidence type="ECO:0000256" key="2">
    <source>
        <dbReference type="ARBA" id="ARBA00010617"/>
    </source>
</evidence>
<dbReference type="PANTHER" id="PTHR24286:SF384">
    <property type="entry name" value="P450, PUTATIVE (EUROFUNG)-RELATED"/>
    <property type="match status" value="1"/>
</dbReference>
<feature type="signal peptide" evidence="11">
    <location>
        <begin position="1"/>
        <end position="21"/>
    </location>
</feature>
<evidence type="ECO:0000256" key="10">
    <source>
        <dbReference type="RuleBase" id="RU000461"/>
    </source>
</evidence>
<keyword evidence="7 10" id="KW-0560">Oxidoreductase</keyword>
<evidence type="ECO:0000256" key="8">
    <source>
        <dbReference type="ARBA" id="ARBA00023004"/>
    </source>
</evidence>
<keyword evidence="3 10" id="KW-0349">Heme</keyword>
<dbReference type="Pfam" id="PF00067">
    <property type="entry name" value="p450"/>
    <property type="match status" value="1"/>
</dbReference>
<dbReference type="GO" id="GO:0016020">
    <property type="term" value="C:membrane"/>
    <property type="evidence" value="ECO:0007669"/>
    <property type="project" value="UniProtKB-SubCell"/>
</dbReference>
<sequence length="230" mass="26831">MLKHLLVLWTICNIHIWKIIGKGIMKAFIGIEESDNNIYEKFKIFSRGLLVMDINLPGTTFYKAMKVGNELRKEMKMITEERREKLVEINSNLANVYYNDVLTQLIIEQDEDGNYETTATTITLTMKYLKQKPEFFNEIMEGVFREAIEDFTYEDFHVTKGWKIYLSFGATQKNGEYFPNPTKFDPSRFEGNEVVPYTSVSFGGGHRMCPGKEFARILILVFLHHVLKKI</sequence>
<comment type="similarity">
    <text evidence="2 10">Belongs to the cytochrome P450 family.</text>
</comment>
<evidence type="ECO:0008006" key="14">
    <source>
        <dbReference type="Google" id="ProtNLM"/>
    </source>
</evidence>
<feature type="chain" id="PRO_5039924742" description="Cytochrome P450" evidence="11">
    <location>
        <begin position="22"/>
        <end position="230"/>
    </location>
</feature>
<dbReference type="InterPro" id="IPR017972">
    <property type="entry name" value="Cyt_P450_CS"/>
</dbReference>
<dbReference type="PANTHER" id="PTHR24286">
    <property type="entry name" value="CYTOCHROME P450 26"/>
    <property type="match status" value="1"/>
</dbReference>
<dbReference type="AlphaFoldDB" id="A0A9J5WQ76"/>
<keyword evidence="6" id="KW-0472">Membrane</keyword>
<keyword evidence="5 10" id="KW-0479">Metal-binding</keyword>
<comment type="subcellular location">
    <subcellularLocation>
        <location evidence="1">Membrane</location>
        <topology evidence="1">Single-pass membrane protein</topology>
    </subcellularLocation>
</comment>
<protein>
    <recommendedName>
        <fullName evidence="14">Cytochrome P450</fullName>
    </recommendedName>
</protein>
<evidence type="ECO:0000256" key="9">
    <source>
        <dbReference type="ARBA" id="ARBA00023033"/>
    </source>
</evidence>
<dbReference type="GO" id="GO:0016125">
    <property type="term" value="P:sterol metabolic process"/>
    <property type="evidence" value="ECO:0007669"/>
    <property type="project" value="TreeGrafter"/>
</dbReference>
<dbReference type="InterPro" id="IPR002397">
    <property type="entry name" value="Cyt_P450_B"/>
</dbReference>
<dbReference type="InterPro" id="IPR036396">
    <property type="entry name" value="Cyt_P450_sf"/>
</dbReference>
<keyword evidence="6" id="KW-1133">Transmembrane helix</keyword>
<gene>
    <name evidence="12" type="ORF">H5410_057888</name>
</gene>
<dbReference type="PROSITE" id="PS00086">
    <property type="entry name" value="CYTOCHROME_P450"/>
    <property type="match status" value="1"/>
</dbReference>
<organism evidence="12 13">
    <name type="scientific">Solanum commersonii</name>
    <name type="common">Commerson's wild potato</name>
    <name type="synonym">Commerson's nightshade</name>
    <dbReference type="NCBI Taxonomy" id="4109"/>
    <lineage>
        <taxon>Eukaryota</taxon>
        <taxon>Viridiplantae</taxon>
        <taxon>Streptophyta</taxon>
        <taxon>Embryophyta</taxon>
        <taxon>Tracheophyta</taxon>
        <taxon>Spermatophyta</taxon>
        <taxon>Magnoliopsida</taxon>
        <taxon>eudicotyledons</taxon>
        <taxon>Gunneridae</taxon>
        <taxon>Pentapetalae</taxon>
        <taxon>asterids</taxon>
        <taxon>lamiids</taxon>
        <taxon>Solanales</taxon>
        <taxon>Solanaceae</taxon>
        <taxon>Solanoideae</taxon>
        <taxon>Solaneae</taxon>
        <taxon>Solanum</taxon>
    </lineage>
</organism>
<dbReference type="EMBL" id="JACXVP010000011">
    <property type="protein sequence ID" value="KAG5577754.1"/>
    <property type="molecule type" value="Genomic_DNA"/>
</dbReference>
<keyword evidence="4" id="KW-0812">Transmembrane</keyword>
<reference evidence="12 13" key="1">
    <citation type="submission" date="2020-09" db="EMBL/GenBank/DDBJ databases">
        <title>De no assembly of potato wild relative species, Solanum commersonii.</title>
        <authorList>
            <person name="Cho K."/>
        </authorList>
    </citation>
    <scope>NUCLEOTIDE SEQUENCE [LARGE SCALE GENOMIC DNA]</scope>
    <source>
        <strain evidence="12">LZ3.2</strain>
        <tissue evidence="12">Leaf</tissue>
    </source>
</reference>
<dbReference type="Gene3D" id="1.10.630.10">
    <property type="entry name" value="Cytochrome P450"/>
    <property type="match status" value="2"/>
</dbReference>
<evidence type="ECO:0000256" key="6">
    <source>
        <dbReference type="ARBA" id="ARBA00022989"/>
    </source>
</evidence>
<evidence type="ECO:0000256" key="7">
    <source>
        <dbReference type="ARBA" id="ARBA00023002"/>
    </source>
</evidence>
<dbReference type="GO" id="GO:0016705">
    <property type="term" value="F:oxidoreductase activity, acting on paired donors, with incorporation or reduction of molecular oxygen"/>
    <property type="evidence" value="ECO:0007669"/>
    <property type="project" value="InterPro"/>
</dbReference>
<dbReference type="GO" id="GO:0005506">
    <property type="term" value="F:iron ion binding"/>
    <property type="evidence" value="ECO:0007669"/>
    <property type="project" value="InterPro"/>
</dbReference>
<dbReference type="PRINTS" id="PR00359">
    <property type="entry name" value="BP450"/>
</dbReference>
<dbReference type="GO" id="GO:0020037">
    <property type="term" value="F:heme binding"/>
    <property type="evidence" value="ECO:0007669"/>
    <property type="project" value="InterPro"/>
</dbReference>
<evidence type="ECO:0000313" key="12">
    <source>
        <dbReference type="EMBL" id="KAG5577754.1"/>
    </source>
</evidence>
<name>A0A9J5WQ76_SOLCO</name>
<evidence type="ECO:0000256" key="4">
    <source>
        <dbReference type="ARBA" id="ARBA00022692"/>
    </source>
</evidence>
<keyword evidence="11" id="KW-0732">Signal</keyword>
<dbReference type="OrthoDB" id="1685821at2759"/>
<evidence type="ECO:0000256" key="5">
    <source>
        <dbReference type="ARBA" id="ARBA00022723"/>
    </source>
</evidence>
<evidence type="ECO:0000256" key="1">
    <source>
        <dbReference type="ARBA" id="ARBA00004167"/>
    </source>
</evidence>
<dbReference type="Proteomes" id="UP000824120">
    <property type="component" value="Chromosome 11"/>
</dbReference>
<keyword evidence="8 10" id="KW-0408">Iron</keyword>
<dbReference type="InterPro" id="IPR001128">
    <property type="entry name" value="Cyt_P450"/>
</dbReference>
<evidence type="ECO:0000256" key="11">
    <source>
        <dbReference type="SAM" id="SignalP"/>
    </source>
</evidence>
<evidence type="ECO:0000256" key="3">
    <source>
        <dbReference type="ARBA" id="ARBA00022617"/>
    </source>
</evidence>
<keyword evidence="9 10" id="KW-0503">Monooxygenase</keyword>
<evidence type="ECO:0000313" key="13">
    <source>
        <dbReference type="Proteomes" id="UP000824120"/>
    </source>
</evidence>
<accession>A0A9J5WQ76</accession>
<comment type="caution">
    <text evidence="12">The sequence shown here is derived from an EMBL/GenBank/DDBJ whole genome shotgun (WGS) entry which is preliminary data.</text>
</comment>
<keyword evidence="13" id="KW-1185">Reference proteome</keyword>
<proteinExistence type="inferred from homology"/>
<dbReference type="GO" id="GO:0004497">
    <property type="term" value="F:monooxygenase activity"/>
    <property type="evidence" value="ECO:0007669"/>
    <property type="project" value="UniProtKB-KW"/>
</dbReference>
<dbReference type="SUPFAM" id="SSF48264">
    <property type="entry name" value="Cytochrome P450"/>
    <property type="match status" value="1"/>
</dbReference>